<evidence type="ECO:0000313" key="1">
    <source>
        <dbReference type="EMBL" id="TCO51263.1"/>
    </source>
</evidence>
<dbReference type="Proteomes" id="UP000295573">
    <property type="component" value="Unassembled WGS sequence"/>
</dbReference>
<name>A0A4R2IZD0_9ACTN</name>
<comment type="caution">
    <text evidence="1">The sequence shown here is derived from an EMBL/GenBank/DDBJ whole genome shotgun (WGS) entry which is preliminary data.</text>
</comment>
<keyword evidence="2" id="KW-1185">Reference proteome</keyword>
<dbReference type="EMBL" id="SLWR01000001">
    <property type="protein sequence ID" value="TCO51263.1"/>
    <property type="molecule type" value="Genomic_DNA"/>
</dbReference>
<gene>
    <name evidence="1" type="ORF">EV646_101246</name>
</gene>
<dbReference type="RefSeq" id="WP_132142997.1">
    <property type="nucleotide sequence ID" value="NZ_SLWR01000001.1"/>
</dbReference>
<proteinExistence type="predicted"/>
<evidence type="ECO:0000313" key="2">
    <source>
        <dbReference type="Proteomes" id="UP000295573"/>
    </source>
</evidence>
<organism evidence="1 2">
    <name type="scientific">Kribbella antiqua</name>
    <dbReference type="NCBI Taxonomy" id="2512217"/>
    <lineage>
        <taxon>Bacteria</taxon>
        <taxon>Bacillati</taxon>
        <taxon>Actinomycetota</taxon>
        <taxon>Actinomycetes</taxon>
        <taxon>Propionibacteriales</taxon>
        <taxon>Kribbellaceae</taxon>
        <taxon>Kribbella</taxon>
    </lineage>
</organism>
<dbReference type="AlphaFoldDB" id="A0A4R2IZD0"/>
<reference evidence="1 2" key="1">
    <citation type="journal article" date="2015" name="Stand. Genomic Sci.">
        <title>Genomic Encyclopedia of Bacterial and Archaeal Type Strains, Phase III: the genomes of soil and plant-associated and newly described type strains.</title>
        <authorList>
            <person name="Whitman W.B."/>
            <person name="Woyke T."/>
            <person name="Klenk H.P."/>
            <person name="Zhou Y."/>
            <person name="Lilburn T.G."/>
            <person name="Beck B.J."/>
            <person name="De Vos P."/>
            <person name="Vandamme P."/>
            <person name="Eisen J.A."/>
            <person name="Garrity G."/>
            <person name="Hugenholtz P."/>
            <person name="Kyrpides N.C."/>
        </authorList>
    </citation>
    <scope>NUCLEOTIDE SEQUENCE [LARGE SCALE GENOMIC DNA]</scope>
    <source>
        <strain evidence="1 2">VKM Ac-2541</strain>
    </source>
</reference>
<sequence>MFRRKHLHAPPVAVRPGTLDVADDNDDPMLPVLTQAEILAAVNLLEHYIQLSPGDHPTDLAGTLIVRLLDRLHRLDNLDSPEPAH</sequence>
<accession>A0A4R2IZD0</accession>
<protein>
    <submittedName>
        <fullName evidence="1">Uncharacterized protein</fullName>
    </submittedName>
</protein>